<feature type="domain" description="ABC transporter" evidence="4">
    <location>
        <begin position="3"/>
        <end position="229"/>
    </location>
</feature>
<dbReference type="GO" id="GO:0005524">
    <property type="term" value="F:ATP binding"/>
    <property type="evidence" value="ECO:0007669"/>
    <property type="project" value="UniProtKB-KW"/>
</dbReference>
<evidence type="ECO:0000313" key="5">
    <source>
        <dbReference type="EMBL" id="XAH72915.1"/>
    </source>
</evidence>
<organism evidence="5 6">
    <name type="scientific">Kineothrix sedimenti</name>
    <dbReference type="NCBI Taxonomy" id="3123317"/>
    <lineage>
        <taxon>Bacteria</taxon>
        <taxon>Bacillati</taxon>
        <taxon>Bacillota</taxon>
        <taxon>Clostridia</taxon>
        <taxon>Lachnospirales</taxon>
        <taxon>Lachnospiraceae</taxon>
        <taxon>Kineothrix</taxon>
    </lineage>
</organism>
<dbReference type="InterPro" id="IPR017911">
    <property type="entry name" value="MacB-like_ATP-bd"/>
</dbReference>
<keyword evidence="6" id="KW-1185">Reference proteome</keyword>
<proteinExistence type="predicted"/>
<evidence type="ECO:0000256" key="2">
    <source>
        <dbReference type="ARBA" id="ARBA00022741"/>
    </source>
</evidence>
<evidence type="ECO:0000256" key="3">
    <source>
        <dbReference type="ARBA" id="ARBA00022840"/>
    </source>
</evidence>
<evidence type="ECO:0000259" key="4">
    <source>
        <dbReference type="PROSITE" id="PS50893"/>
    </source>
</evidence>
<keyword evidence="3 5" id="KW-0067">ATP-binding</keyword>
<name>A0ABZ3ETQ3_9FIRM</name>
<gene>
    <name evidence="5" type="ORF">V6984_15575</name>
</gene>
<dbReference type="Pfam" id="PF00005">
    <property type="entry name" value="ABC_tran"/>
    <property type="match status" value="1"/>
</dbReference>
<evidence type="ECO:0000256" key="1">
    <source>
        <dbReference type="ARBA" id="ARBA00022448"/>
    </source>
</evidence>
<dbReference type="PANTHER" id="PTHR24220">
    <property type="entry name" value="IMPORT ATP-BINDING PROTEIN"/>
    <property type="match status" value="1"/>
</dbReference>
<evidence type="ECO:0000313" key="6">
    <source>
        <dbReference type="Proteomes" id="UP001451571"/>
    </source>
</evidence>
<dbReference type="SMART" id="SM00382">
    <property type="entry name" value="AAA"/>
    <property type="match status" value="1"/>
</dbReference>
<dbReference type="InterPro" id="IPR015854">
    <property type="entry name" value="ABC_transpr_LolD-like"/>
</dbReference>
<dbReference type="RefSeq" id="WP_342756528.1">
    <property type="nucleotide sequence ID" value="NZ_CP146256.1"/>
</dbReference>
<dbReference type="InterPro" id="IPR003593">
    <property type="entry name" value="AAA+_ATPase"/>
</dbReference>
<dbReference type="SUPFAM" id="SSF52540">
    <property type="entry name" value="P-loop containing nucleoside triphosphate hydrolases"/>
    <property type="match status" value="1"/>
</dbReference>
<dbReference type="InterPro" id="IPR003439">
    <property type="entry name" value="ABC_transporter-like_ATP-bd"/>
</dbReference>
<keyword evidence="2" id="KW-0547">Nucleotide-binding</keyword>
<dbReference type="Proteomes" id="UP001451571">
    <property type="component" value="Chromosome"/>
</dbReference>
<dbReference type="CDD" id="cd03255">
    <property type="entry name" value="ABC_MJ0796_LolCDE_FtsE"/>
    <property type="match status" value="1"/>
</dbReference>
<dbReference type="InterPro" id="IPR027417">
    <property type="entry name" value="P-loop_NTPase"/>
</dbReference>
<reference evidence="5 6" key="1">
    <citation type="submission" date="2024-02" db="EMBL/GenBank/DDBJ databases">
        <title>Bacterial strain from lacustrine sediment.</title>
        <authorList>
            <person name="Petit C."/>
            <person name="Fadhlaoui K."/>
        </authorList>
    </citation>
    <scope>NUCLEOTIDE SEQUENCE [LARGE SCALE GENOMIC DNA]</scope>
    <source>
        <strain evidence="5 6">IPX-CK</strain>
    </source>
</reference>
<keyword evidence="1" id="KW-0813">Transport</keyword>
<protein>
    <submittedName>
        <fullName evidence="5">ABC transporter ATP-binding protein</fullName>
    </submittedName>
</protein>
<sequence length="229" mass="25113">MALEVKSLTKEYTRGRKIFRAVNHVSFTVCRGDFVNIVGRSGSGKSTLINMLACLLTPTEGSIEIDGLNVGDLQDKAASAYRNSKIGYISQGQSTLASLNVLDNVRVPFYLSKREGSPEKEARFLLERTGISHLADTYPKHLSGGEVKRIAIARALINQPDYVIADEPTSDLDVRTAAEIMKLFKEIAETGTAVVMVTHDLEALEYGNRTFVMEEGRLTERTIDGSLVG</sequence>
<dbReference type="PROSITE" id="PS50893">
    <property type="entry name" value="ABC_TRANSPORTER_2"/>
    <property type="match status" value="1"/>
</dbReference>
<accession>A0ABZ3ETQ3</accession>
<dbReference type="EMBL" id="CP146256">
    <property type="protein sequence ID" value="XAH72915.1"/>
    <property type="molecule type" value="Genomic_DNA"/>
</dbReference>
<dbReference type="PANTHER" id="PTHR24220:SF662">
    <property type="entry name" value="ABC TRANSPORTER ATP-BINDING PROTEIN"/>
    <property type="match status" value="1"/>
</dbReference>
<dbReference type="Gene3D" id="3.40.50.300">
    <property type="entry name" value="P-loop containing nucleotide triphosphate hydrolases"/>
    <property type="match status" value="1"/>
</dbReference>